<keyword evidence="2" id="KW-1185">Reference proteome</keyword>
<reference evidence="1" key="1">
    <citation type="submission" date="2022-07" db="EMBL/GenBank/DDBJ databases">
        <title>Phylogenomic reconstructions and comparative analyses of Kickxellomycotina fungi.</title>
        <authorList>
            <person name="Reynolds N.K."/>
            <person name="Stajich J.E."/>
            <person name="Barry K."/>
            <person name="Grigoriev I.V."/>
            <person name="Crous P."/>
            <person name="Smith M.E."/>
        </authorList>
    </citation>
    <scope>NUCLEOTIDE SEQUENCE</scope>
    <source>
        <strain evidence="1">Benny 63K</strain>
    </source>
</reference>
<accession>A0ACC1IC83</accession>
<protein>
    <submittedName>
        <fullName evidence="1">Vesicle-mediated ER to Golgi transport protein</fullName>
        <ecNumber evidence="1">2.1.1.319</ecNumber>
    </submittedName>
</protein>
<keyword evidence="1" id="KW-0489">Methyltransferase</keyword>
<dbReference type="EMBL" id="JANBPG010000968">
    <property type="protein sequence ID" value="KAJ1892594.1"/>
    <property type="molecule type" value="Genomic_DNA"/>
</dbReference>
<dbReference type="EC" id="2.1.1.319" evidence="1"/>
<evidence type="ECO:0000313" key="1">
    <source>
        <dbReference type="EMBL" id="KAJ1892594.1"/>
    </source>
</evidence>
<name>A0ACC1IC83_9FUNG</name>
<sequence length="1017" mass="111915">MDFFKRYGAIGAQQQQSPSETIQRMADTVETSTLLEDRRAAVLGLKGLTRDYREEVGDAALPALLKALKEDSEDQNMLKAILEMLTNFCTRNSPKGDALDVGNGSSDPVADKFSQVILDDKDDVISTFLELLGDSYYYVRYYTVQLLGALHKYSGEELQKRILISPMGVGRLVDLLSDQHEFVRIEGIQLLIAMTESNADIQKIVAFENAFDYLLNIVNDEGGARGNIVVQDCLQLLHNLLNYNISNQNFFRETSGIQKLPDLLITDPSQAAAGRGGQATVDNDEELEWTAQHARNMLVVLDIIRMLIQPGNTNTESNQTAMQQCGIIPPLLQLALAYEAPSSVRSQALYAIGDIIRSHHANQNLFQRILITAAIDDDSEPTGEKSIPEPAIVIVIRLSVGRRPTVVPANEYYIVRAAAAYLVQAYVGNNSDAQLALAATLTPPNEPSSAHESELHQSAGSMIVSVLLNWSESSKDDLWRVWYASLLLSTIIRGHNECKEQALKISLGDQSKGEEPLPLINELMSQARQATQQGADARVSISLLTLICVWLVNFPRGVSAFLDESSNLSFLVEQINGSSGVNTLVQGVAAFLFGLVYQFDLDAESPMSRDAIYPILSKRVGTDQLQIRVQRLRDSKEFQYAVGLAAGTHSNVYGGVPMEVYFDNVFTDLFKAHYESFRAAVRLGPHDAMANPSYAHLQGGMVGYAGSATPGSAPGTPHMTGAAFSSSLVSPTMLPAVLPSGSQGSGSTENMVPKRELEAVNTKLAEQASELAKLRQALEDATREARSAATVKTLEEGQRAGAQVEEERQLRANAEAERDTHADELSQLRAQLGEVHNQLAEIQGQQQDAADSGAESARIAELEQQINSLKLDGEKKHIDWQAQRDEMQKKLTNAEKQVVKAAAAVRNTTKKKEQQQAGVVESLKKQVQEKDEQIAKLTAQAEEFAQKAKQLEQMDELKERMASLEKEQEDLLVYLADQDLQAKEFRAKLRKYGEDISLSDEEGDDDDNDDEDDEDDN</sequence>
<proteinExistence type="predicted"/>
<comment type="caution">
    <text evidence="1">The sequence shown here is derived from an EMBL/GenBank/DDBJ whole genome shotgun (WGS) entry which is preliminary data.</text>
</comment>
<evidence type="ECO:0000313" key="2">
    <source>
        <dbReference type="Proteomes" id="UP001150581"/>
    </source>
</evidence>
<organism evidence="1 2">
    <name type="scientific">Kickxella alabastrina</name>
    <dbReference type="NCBI Taxonomy" id="61397"/>
    <lineage>
        <taxon>Eukaryota</taxon>
        <taxon>Fungi</taxon>
        <taxon>Fungi incertae sedis</taxon>
        <taxon>Zoopagomycota</taxon>
        <taxon>Kickxellomycotina</taxon>
        <taxon>Kickxellomycetes</taxon>
        <taxon>Kickxellales</taxon>
        <taxon>Kickxellaceae</taxon>
        <taxon>Kickxella</taxon>
    </lineage>
</organism>
<dbReference type="Proteomes" id="UP001150581">
    <property type="component" value="Unassembled WGS sequence"/>
</dbReference>
<gene>
    <name evidence="1" type="primary">USO1_2</name>
    <name evidence="1" type="ORF">LPJ66_006254</name>
</gene>
<keyword evidence="1" id="KW-0808">Transferase</keyword>